<proteinExistence type="predicted"/>
<dbReference type="SUPFAM" id="SSF81383">
    <property type="entry name" value="F-box domain"/>
    <property type="match status" value="1"/>
</dbReference>
<dbReference type="Pfam" id="PF01827">
    <property type="entry name" value="FTH"/>
    <property type="match status" value="1"/>
</dbReference>
<dbReference type="InterPro" id="IPR001810">
    <property type="entry name" value="F-box_dom"/>
</dbReference>
<dbReference type="GO" id="GO:0045087">
    <property type="term" value="P:innate immune response"/>
    <property type="evidence" value="ECO:0007669"/>
    <property type="project" value="TreeGrafter"/>
</dbReference>
<dbReference type="Pfam" id="PF17906">
    <property type="entry name" value="HTH_48"/>
    <property type="match status" value="1"/>
</dbReference>
<reference evidence="3" key="1">
    <citation type="submission" date="2011-07" db="EMBL/GenBank/DDBJ databases">
        <authorList>
            <consortium name="Caenorhabditis brenneri Sequencing and Analysis Consortium"/>
            <person name="Wilson R.K."/>
        </authorList>
    </citation>
    <scope>NUCLEOTIDE SEQUENCE [LARGE SCALE GENOMIC DNA]</scope>
    <source>
        <strain evidence="3">PB2801</strain>
    </source>
</reference>
<dbReference type="CDD" id="cd22150">
    <property type="entry name" value="F-box_CeFBXA-like"/>
    <property type="match status" value="1"/>
</dbReference>
<evidence type="ECO:0000259" key="1">
    <source>
        <dbReference type="PROSITE" id="PS50181"/>
    </source>
</evidence>
<dbReference type="InParanoid" id="G0MBV3"/>
<dbReference type="SMART" id="SM00256">
    <property type="entry name" value="FBOX"/>
    <property type="match status" value="1"/>
</dbReference>
<feature type="domain" description="F-box" evidence="1">
    <location>
        <begin position="71"/>
        <end position="118"/>
    </location>
</feature>
<dbReference type="PANTHER" id="PTHR23015:SF4">
    <property type="entry name" value="DUF38 DOMAIN-CONTAINING PROTEIN-RELATED"/>
    <property type="match status" value="1"/>
</dbReference>
<dbReference type="HOGENOM" id="CLU_030831_3_3_1"/>
<sequence length="385" mass="45288">MSSVSRYIDIDLRVRILQESFKMKPAYESYKNLCKDIGDTRLTFENFEFWFYGFSNKQFYLDYEPSSEPDSHTLNDLPYDIVLKVVGYIDKSDRSNVRKVSTYFKSIIDELCPCYEEIKVTLRHGFISAKYDELCNEYRKTDTGCTTVMNGKDIIVEGDYLTVFMDHFAATIQNKDLELKKLLIDAQPRSEEKPLDPIDFERFTRLMRTLKKPNNHQPLNIQVLHLIGMKLDVSCHIMSLAKPGLLNTIAIWSSYKTDNYEFIYKKMMGMEQWRQAMALSFLGHEDSPAGDLAHAQQFQLGRSKMTPAEIIQLRERLLEHKTFHYCEIKFPPSYDYTEIKTALRGRHNNNDKWYFKIPNSHQCLEFSFINDPSSLRIRRINFILP</sequence>
<dbReference type="EMBL" id="GL379789">
    <property type="protein sequence ID" value="EGT45838.1"/>
    <property type="molecule type" value="Genomic_DNA"/>
</dbReference>
<dbReference type="Proteomes" id="UP000008068">
    <property type="component" value="Unassembled WGS sequence"/>
</dbReference>
<organism evidence="3">
    <name type="scientific">Caenorhabditis brenneri</name>
    <name type="common">Nematode worm</name>
    <dbReference type="NCBI Taxonomy" id="135651"/>
    <lineage>
        <taxon>Eukaryota</taxon>
        <taxon>Metazoa</taxon>
        <taxon>Ecdysozoa</taxon>
        <taxon>Nematoda</taxon>
        <taxon>Chromadorea</taxon>
        <taxon>Rhabditida</taxon>
        <taxon>Rhabditina</taxon>
        <taxon>Rhabditomorpha</taxon>
        <taxon>Rhabditoidea</taxon>
        <taxon>Rhabditidae</taxon>
        <taxon>Peloderinae</taxon>
        <taxon>Caenorhabditis</taxon>
    </lineage>
</organism>
<evidence type="ECO:0000313" key="3">
    <source>
        <dbReference type="Proteomes" id="UP000008068"/>
    </source>
</evidence>
<dbReference type="PANTHER" id="PTHR23015">
    <property type="entry name" value="UNCHARACTERIZED C.ELEGANS PROTEIN"/>
    <property type="match status" value="1"/>
</dbReference>
<evidence type="ECO:0000313" key="2">
    <source>
        <dbReference type="EMBL" id="EGT45838.1"/>
    </source>
</evidence>
<accession>G0MBV3</accession>
<dbReference type="PROSITE" id="PS50181">
    <property type="entry name" value="FBOX"/>
    <property type="match status" value="1"/>
</dbReference>
<dbReference type="OMA" id="KEGCINF"/>
<dbReference type="Pfam" id="PF00646">
    <property type="entry name" value="F-box"/>
    <property type="match status" value="1"/>
</dbReference>
<name>G0MBV3_CAEBE</name>
<keyword evidence="3" id="KW-1185">Reference proteome</keyword>
<dbReference type="AlphaFoldDB" id="G0MBV3"/>
<dbReference type="InterPro" id="IPR002900">
    <property type="entry name" value="DUF38/FTH_CAE_spp"/>
</dbReference>
<dbReference type="InterPro" id="IPR041426">
    <property type="entry name" value="Mos1_HTH"/>
</dbReference>
<dbReference type="InterPro" id="IPR040161">
    <property type="entry name" value="FB224"/>
</dbReference>
<dbReference type="InterPro" id="IPR036047">
    <property type="entry name" value="F-box-like_dom_sf"/>
</dbReference>
<gene>
    <name evidence="2" type="ORF">CAEBREN_16881</name>
</gene>
<protein>
    <recommendedName>
        <fullName evidence="1">F-box domain-containing protein</fullName>
    </recommendedName>
</protein>